<dbReference type="PANTHER" id="PTHR30489">
    <property type="entry name" value="LIPOPROTEIN-RELEASING SYSTEM TRANSMEMBRANE PROTEIN LOLE"/>
    <property type="match status" value="1"/>
</dbReference>
<protein>
    <submittedName>
        <fullName evidence="10">ABC transporter permease</fullName>
    </submittedName>
</protein>
<keyword evidence="6 7" id="KW-0472">Membrane</keyword>
<evidence type="ECO:0000256" key="2">
    <source>
        <dbReference type="ARBA" id="ARBA00005236"/>
    </source>
</evidence>
<dbReference type="EMBL" id="JBHTJH010000001">
    <property type="protein sequence ID" value="MFD0860714.1"/>
    <property type="molecule type" value="Genomic_DNA"/>
</dbReference>
<evidence type="ECO:0000313" key="10">
    <source>
        <dbReference type="EMBL" id="MFD0860714.1"/>
    </source>
</evidence>
<evidence type="ECO:0000256" key="7">
    <source>
        <dbReference type="SAM" id="Phobius"/>
    </source>
</evidence>
<evidence type="ECO:0000259" key="9">
    <source>
        <dbReference type="Pfam" id="PF12704"/>
    </source>
</evidence>
<keyword evidence="4 7" id="KW-0812">Transmembrane</keyword>
<reference evidence="11" key="1">
    <citation type="journal article" date="2019" name="Int. J. Syst. Evol. Microbiol.">
        <title>The Global Catalogue of Microorganisms (GCM) 10K type strain sequencing project: providing services to taxonomists for standard genome sequencing and annotation.</title>
        <authorList>
            <consortium name="The Broad Institute Genomics Platform"/>
            <consortium name="The Broad Institute Genome Sequencing Center for Infectious Disease"/>
            <person name="Wu L."/>
            <person name="Ma J."/>
        </authorList>
    </citation>
    <scope>NUCLEOTIDE SEQUENCE [LARGE SCALE GENOMIC DNA]</scope>
    <source>
        <strain evidence="11">CCUG 62952</strain>
    </source>
</reference>
<evidence type="ECO:0000256" key="5">
    <source>
        <dbReference type="ARBA" id="ARBA00022989"/>
    </source>
</evidence>
<dbReference type="Pfam" id="PF02687">
    <property type="entry name" value="FtsX"/>
    <property type="match status" value="1"/>
</dbReference>
<evidence type="ECO:0000313" key="11">
    <source>
        <dbReference type="Proteomes" id="UP001596978"/>
    </source>
</evidence>
<gene>
    <name evidence="10" type="ORF">ACFQ1M_00730</name>
</gene>
<evidence type="ECO:0000256" key="1">
    <source>
        <dbReference type="ARBA" id="ARBA00004651"/>
    </source>
</evidence>
<evidence type="ECO:0000256" key="3">
    <source>
        <dbReference type="ARBA" id="ARBA00022475"/>
    </source>
</evidence>
<dbReference type="Pfam" id="PF12704">
    <property type="entry name" value="MacB_PCD"/>
    <property type="match status" value="1"/>
</dbReference>
<accession>A0ABW3CSG7</accession>
<comment type="similarity">
    <text evidence="2">Belongs to the ABC-4 integral membrane protein family. LolC/E subfamily.</text>
</comment>
<keyword evidence="3" id="KW-1003">Cell membrane</keyword>
<evidence type="ECO:0000256" key="6">
    <source>
        <dbReference type="ARBA" id="ARBA00023136"/>
    </source>
</evidence>
<keyword evidence="5 7" id="KW-1133">Transmembrane helix</keyword>
<comment type="caution">
    <text evidence="10">The sequence shown here is derived from an EMBL/GenBank/DDBJ whole genome shotgun (WGS) entry which is preliminary data.</text>
</comment>
<feature type="domain" description="MacB-like periplasmic core" evidence="9">
    <location>
        <begin position="28"/>
        <end position="241"/>
    </location>
</feature>
<feature type="transmembrane region" description="Helical" evidence="7">
    <location>
        <begin position="277"/>
        <end position="302"/>
    </location>
</feature>
<dbReference type="PANTHER" id="PTHR30489:SF0">
    <property type="entry name" value="LIPOPROTEIN-RELEASING SYSTEM TRANSMEMBRANE PROTEIN LOLE"/>
    <property type="match status" value="1"/>
</dbReference>
<feature type="domain" description="ABC3 transporter permease C-terminal" evidence="8">
    <location>
        <begin position="279"/>
        <end position="405"/>
    </location>
</feature>
<organism evidence="10 11">
    <name type="scientific">Sungkyunkwania multivorans</name>
    <dbReference type="NCBI Taxonomy" id="1173618"/>
    <lineage>
        <taxon>Bacteria</taxon>
        <taxon>Pseudomonadati</taxon>
        <taxon>Bacteroidota</taxon>
        <taxon>Flavobacteriia</taxon>
        <taxon>Flavobacteriales</taxon>
        <taxon>Flavobacteriaceae</taxon>
        <taxon>Sungkyunkwania</taxon>
    </lineage>
</organism>
<sequence length="412" mass="46590">MNFEFFIAKRIIGAKSYKSSISATIIKIAILAIALGLIMMLIAIATGLGLQNKIREKVAAFNGHIQISTYDNNNSQVSINPIARDQDFYPKFKDIEGIAHVQAIANKGGVIRTEETFEGIVLKGVGSDYDWNHMKEFLREGRLPNFSGKLNAEVMISSYMANRLLISVGDKVNAFFPKEDPEKLPNQLRLEVVGIYDSGFKDFDETYVFGDIRQVQRMNRWEEDQIGSFEVFLEDFDSLEEKGAEIYLKTLSTLDAQTISDKYYHIFEWVKLFDYNVAIIIAVMILVGGINMITALLVLILEKTQMIGILKAMGSSNASIRKIFLYNASYLIAIGLFWGNLIGLGAIWLQGKYNFLKFPNPEQYYVTDIPVHITIWHVLFLNVGVLFLCILMLLLPSYIISRIAPSKAIRFA</sequence>
<proteinExistence type="inferred from homology"/>
<feature type="transmembrane region" description="Helical" evidence="7">
    <location>
        <begin position="369"/>
        <end position="395"/>
    </location>
</feature>
<evidence type="ECO:0000256" key="4">
    <source>
        <dbReference type="ARBA" id="ARBA00022692"/>
    </source>
</evidence>
<feature type="transmembrane region" description="Helical" evidence="7">
    <location>
        <begin position="323"/>
        <end position="349"/>
    </location>
</feature>
<dbReference type="InterPro" id="IPR051447">
    <property type="entry name" value="Lipoprotein-release_system"/>
</dbReference>
<comment type="subcellular location">
    <subcellularLocation>
        <location evidence="1">Cell membrane</location>
        <topology evidence="1">Multi-pass membrane protein</topology>
    </subcellularLocation>
</comment>
<dbReference type="Proteomes" id="UP001596978">
    <property type="component" value="Unassembled WGS sequence"/>
</dbReference>
<name>A0ABW3CSG7_9FLAO</name>
<dbReference type="RefSeq" id="WP_386402451.1">
    <property type="nucleotide sequence ID" value="NZ_JBHTJH010000001.1"/>
</dbReference>
<dbReference type="InterPro" id="IPR003838">
    <property type="entry name" value="ABC3_permease_C"/>
</dbReference>
<dbReference type="InterPro" id="IPR025857">
    <property type="entry name" value="MacB_PCD"/>
</dbReference>
<evidence type="ECO:0000259" key="8">
    <source>
        <dbReference type="Pfam" id="PF02687"/>
    </source>
</evidence>
<feature type="transmembrane region" description="Helical" evidence="7">
    <location>
        <begin position="21"/>
        <end position="45"/>
    </location>
</feature>
<keyword evidence="11" id="KW-1185">Reference proteome</keyword>